<organism evidence="2 3">
    <name type="scientific">Panaeolus cyanescens</name>
    <dbReference type="NCBI Taxonomy" id="181874"/>
    <lineage>
        <taxon>Eukaryota</taxon>
        <taxon>Fungi</taxon>
        <taxon>Dikarya</taxon>
        <taxon>Basidiomycota</taxon>
        <taxon>Agaricomycotina</taxon>
        <taxon>Agaricomycetes</taxon>
        <taxon>Agaricomycetidae</taxon>
        <taxon>Agaricales</taxon>
        <taxon>Agaricineae</taxon>
        <taxon>Galeropsidaceae</taxon>
        <taxon>Panaeolus</taxon>
    </lineage>
</organism>
<evidence type="ECO:0000313" key="2">
    <source>
        <dbReference type="EMBL" id="PPQ67202.1"/>
    </source>
</evidence>
<keyword evidence="3" id="KW-1185">Reference proteome</keyword>
<reference evidence="2 3" key="1">
    <citation type="journal article" date="2018" name="Evol. Lett.">
        <title>Horizontal gene cluster transfer increased hallucinogenic mushroom diversity.</title>
        <authorList>
            <person name="Reynolds H.T."/>
            <person name="Vijayakumar V."/>
            <person name="Gluck-Thaler E."/>
            <person name="Korotkin H.B."/>
            <person name="Matheny P.B."/>
            <person name="Slot J.C."/>
        </authorList>
    </citation>
    <scope>NUCLEOTIDE SEQUENCE [LARGE SCALE GENOMIC DNA]</scope>
    <source>
        <strain evidence="2 3">2629</strain>
    </source>
</reference>
<protein>
    <submittedName>
        <fullName evidence="2">Uncharacterized protein</fullName>
    </submittedName>
</protein>
<dbReference type="Proteomes" id="UP000284842">
    <property type="component" value="Unassembled WGS sequence"/>
</dbReference>
<accession>A0A409VLR1</accession>
<evidence type="ECO:0000313" key="3">
    <source>
        <dbReference type="Proteomes" id="UP000284842"/>
    </source>
</evidence>
<dbReference type="InParanoid" id="A0A409VLR1"/>
<dbReference type="EMBL" id="NHTK01006027">
    <property type="protein sequence ID" value="PPQ67202.1"/>
    <property type="molecule type" value="Genomic_DNA"/>
</dbReference>
<evidence type="ECO:0000256" key="1">
    <source>
        <dbReference type="SAM" id="MobiDB-lite"/>
    </source>
</evidence>
<comment type="caution">
    <text evidence="2">The sequence shown here is derived from an EMBL/GenBank/DDBJ whole genome shotgun (WGS) entry which is preliminary data.</text>
</comment>
<dbReference type="AlphaFoldDB" id="A0A409VLR1"/>
<proteinExistence type="predicted"/>
<dbReference type="STRING" id="181874.A0A409VLR1"/>
<gene>
    <name evidence="2" type="ORF">CVT24_011273</name>
</gene>
<dbReference type="OrthoDB" id="66095at2759"/>
<sequence>MYSSCFDYCSPKPLEKPITEELQKESQPTTHHYDDLPCDGDIDTQPAPSPRYLPDDIFAIQNTLRHFVPVEIADIILDYAEFWPWLSVSRNAYPTALTALEAPDSDAQWCYLVSPPVPALVRNGTPMPTRVNMVKFQLKAYPTVWGNQMIREDLDTWFEASILKADSGVVYDTSVPDPHQWYTDLAQQPKLLNSFSPDPLSSTSQSAINNPLDEQRRWYVTANTTLSKECWKEVAWRRMDSGATSEFVDALSVGDRVVLMVRAPNPGWLSTIFNAKIEFYYSLMSSPDAALS</sequence>
<feature type="region of interest" description="Disordered" evidence="1">
    <location>
        <begin position="21"/>
        <end position="45"/>
    </location>
</feature>
<name>A0A409VLR1_9AGAR</name>